<evidence type="ECO:0000313" key="1">
    <source>
        <dbReference type="EMBL" id="KAG6752746.1"/>
    </source>
</evidence>
<organism evidence="1 2">
    <name type="scientific">Populus tomentosa</name>
    <name type="common">Chinese white poplar</name>
    <dbReference type="NCBI Taxonomy" id="118781"/>
    <lineage>
        <taxon>Eukaryota</taxon>
        <taxon>Viridiplantae</taxon>
        <taxon>Streptophyta</taxon>
        <taxon>Embryophyta</taxon>
        <taxon>Tracheophyta</taxon>
        <taxon>Spermatophyta</taxon>
        <taxon>Magnoliopsida</taxon>
        <taxon>eudicotyledons</taxon>
        <taxon>Gunneridae</taxon>
        <taxon>Pentapetalae</taxon>
        <taxon>rosids</taxon>
        <taxon>fabids</taxon>
        <taxon>Malpighiales</taxon>
        <taxon>Salicaceae</taxon>
        <taxon>Saliceae</taxon>
        <taxon>Populus</taxon>
    </lineage>
</organism>
<dbReference type="Proteomes" id="UP000886885">
    <property type="component" value="Chromosome 12D"/>
</dbReference>
<keyword evidence="2" id="KW-1185">Reference proteome</keyword>
<evidence type="ECO:0008006" key="3">
    <source>
        <dbReference type="Google" id="ProtNLM"/>
    </source>
</evidence>
<dbReference type="PANTHER" id="PTHR47926">
    <property type="entry name" value="PENTATRICOPEPTIDE REPEAT-CONTAINING PROTEIN"/>
    <property type="match status" value="1"/>
</dbReference>
<sequence length="185" mass="21027">MRTVEEKALALFKWMRKSGKTSQDQHFLFYFHDLSCHGSFQLGQMLPAILSITPFVSNVDGGTFLVDMYSICGSIFDAQKSHSWPVVAVWTALINGYARLDLALKPLCCLSTWQLLEAIPIQVDNVIWTAFLNACWFWKVMEAGDRVAKLFMGKVGREAACEKWIERVGSEKGSRVSLYYAELWT</sequence>
<dbReference type="InterPro" id="IPR046960">
    <property type="entry name" value="PPR_At4g14850-like_plant"/>
</dbReference>
<dbReference type="OrthoDB" id="9990610at2759"/>
<dbReference type="AlphaFoldDB" id="A0A8X7YL58"/>
<evidence type="ECO:0000313" key="2">
    <source>
        <dbReference type="Proteomes" id="UP000886885"/>
    </source>
</evidence>
<name>A0A8X7YL58_POPTO</name>
<dbReference type="GO" id="GO:0003723">
    <property type="term" value="F:RNA binding"/>
    <property type="evidence" value="ECO:0007669"/>
    <property type="project" value="InterPro"/>
</dbReference>
<dbReference type="GO" id="GO:0009451">
    <property type="term" value="P:RNA modification"/>
    <property type="evidence" value="ECO:0007669"/>
    <property type="project" value="InterPro"/>
</dbReference>
<dbReference type="EMBL" id="JAAWWB010000024">
    <property type="protein sequence ID" value="KAG6752746.1"/>
    <property type="molecule type" value="Genomic_DNA"/>
</dbReference>
<gene>
    <name evidence="1" type="ORF">POTOM_042782</name>
</gene>
<protein>
    <recommendedName>
        <fullName evidence="3">Pentatricopeptide repeat-containing protein</fullName>
    </recommendedName>
</protein>
<accession>A0A8X7YL58</accession>
<proteinExistence type="predicted"/>
<reference evidence="1" key="1">
    <citation type="journal article" date="2020" name="bioRxiv">
        <title>Hybrid origin of Populus tomentosa Carr. identified through genome sequencing and phylogenomic analysis.</title>
        <authorList>
            <person name="An X."/>
            <person name="Gao K."/>
            <person name="Chen Z."/>
            <person name="Li J."/>
            <person name="Yang X."/>
            <person name="Yang X."/>
            <person name="Zhou J."/>
            <person name="Guo T."/>
            <person name="Zhao T."/>
            <person name="Huang S."/>
            <person name="Miao D."/>
            <person name="Khan W.U."/>
            <person name="Rao P."/>
            <person name="Ye M."/>
            <person name="Lei B."/>
            <person name="Liao W."/>
            <person name="Wang J."/>
            <person name="Ji L."/>
            <person name="Li Y."/>
            <person name="Guo B."/>
            <person name="Mustafa N.S."/>
            <person name="Li S."/>
            <person name="Yun Q."/>
            <person name="Keller S.R."/>
            <person name="Mao J."/>
            <person name="Zhang R."/>
            <person name="Strauss S.H."/>
        </authorList>
    </citation>
    <scope>NUCLEOTIDE SEQUENCE</scope>
    <source>
        <strain evidence="1">GM15</strain>
        <tissue evidence="1">Leaf</tissue>
    </source>
</reference>
<comment type="caution">
    <text evidence="1">The sequence shown here is derived from an EMBL/GenBank/DDBJ whole genome shotgun (WGS) entry which is preliminary data.</text>
</comment>